<evidence type="ECO:0000256" key="2">
    <source>
        <dbReference type="ARBA" id="ARBA00022679"/>
    </source>
</evidence>
<dbReference type="NCBIfam" id="TIGR03243">
    <property type="entry name" value="arg_catab_AOST"/>
    <property type="match status" value="1"/>
</dbReference>
<proteinExistence type="predicted"/>
<dbReference type="PANTHER" id="PTHR30420:SF1">
    <property type="entry name" value="ARGININE N-SUCCINYLTRANSFERASE"/>
    <property type="match status" value="1"/>
</dbReference>
<evidence type="ECO:0000256" key="3">
    <source>
        <dbReference type="ARBA" id="ARBA00023315"/>
    </source>
</evidence>
<dbReference type="RefSeq" id="WP_345014767.1">
    <property type="nucleotide sequence ID" value="NZ_BAABFC010000028.1"/>
</dbReference>
<dbReference type="SUPFAM" id="SSF55729">
    <property type="entry name" value="Acyl-CoA N-acyltransferases (Nat)"/>
    <property type="match status" value="1"/>
</dbReference>
<evidence type="ECO:0000313" key="6">
    <source>
        <dbReference type="Proteomes" id="UP001501321"/>
    </source>
</evidence>
<sequence length="359" mass="39600">MMIIRPVRQQDLPAIRQLASKTGVGVTSLPPDEAHLQARIQRVLATWADEAAPAEQGYLFVLEDSQTRQVVGISGLEAAVGLSDPWYNYRLGTLVHASRDLAIYNQMPTLFLSNDHTGYSELCTLFLDPDYRHSKNGQLLSKCRFLFMAAFRERFAAKVIAEMRGYSDEQGKSPFWEGLGRHFFAIDFAEADRLTGLGQKAFIAELMPKHPLYVDFLPAETRAILGQVHPQTAPARAILESEGLKYEGYVDIFDAGPTLEAYVADIRAVRDSRVHPVQLGEPDQSGPLYLLANDRFTGFRALLGQVDFADERLILDPATAAALEIGPGDRVRAVPLFAPQSAPHASQQAAAQARQAATH</sequence>
<dbReference type="Gene3D" id="3.40.630.30">
    <property type="match status" value="1"/>
</dbReference>
<dbReference type="Pfam" id="PF04958">
    <property type="entry name" value="AstA"/>
    <property type="match status" value="1"/>
</dbReference>
<evidence type="ECO:0000256" key="1">
    <source>
        <dbReference type="ARBA" id="ARBA00022503"/>
    </source>
</evidence>
<organism evidence="5 6">
    <name type="scientific">Pseudaeromonas paramecii</name>
    <dbReference type="NCBI Taxonomy" id="2138166"/>
    <lineage>
        <taxon>Bacteria</taxon>
        <taxon>Pseudomonadati</taxon>
        <taxon>Pseudomonadota</taxon>
        <taxon>Gammaproteobacteria</taxon>
        <taxon>Aeromonadales</taxon>
        <taxon>Aeromonadaceae</taxon>
        <taxon>Pseudaeromonas</taxon>
    </lineage>
</organism>
<dbReference type="EC" id="2.3.1.109" evidence="4"/>
<dbReference type="InterPro" id="IPR007041">
    <property type="entry name" value="Arg_succinylTrfase_AstA/AruG"/>
</dbReference>
<keyword evidence="6" id="KW-1185">Reference proteome</keyword>
<evidence type="ECO:0000256" key="4">
    <source>
        <dbReference type="NCBIfam" id="TIGR03244"/>
    </source>
</evidence>
<comment type="caution">
    <text evidence="5">The sequence shown here is derived from an EMBL/GenBank/DDBJ whole genome shotgun (WGS) entry which is preliminary data.</text>
</comment>
<dbReference type="InterPro" id="IPR017650">
    <property type="entry name" value="Arginine_N-succinylTrfase"/>
</dbReference>
<dbReference type="Gene3D" id="2.40.40.20">
    <property type="match status" value="1"/>
</dbReference>
<dbReference type="NCBIfam" id="TIGR03244">
    <property type="entry name" value="arg_catab_AstA"/>
    <property type="match status" value="1"/>
</dbReference>
<keyword evidence="3" id="KW-0012">Acyltransferase</keyword>
<reference evidence="6" key="1">
    <citation type="journal article" date="2019" name="Int. J. Syst. Evol. Microbiol.">
        <title>The Global Catalogue of Microorganisms (GCM) 10K type strain sequencing project: providing services to taxonomists for standard genome sequencing and annotation.</title>
        <authorList>
            <consortium name="The Broad Institute Genomics Platform"/>
            <consortium name="The Broad Institute Genome Sequencing Center for Infectious Disease"/>
            <person name="Wu L."/>
            <person name="Ma J."/>
        </authorList>
    </citation>
    <scope>NUCLEOTIDE SEQUENCE [LARGE SCALE GENOMIC DNA]</scope>
    <source>
        <strain evidence="6">JCM 32226</strain>
    </source>
</reference>
<dbReference type="InterPro" id="IPR016181">
    <property type="entry name" value="Acyl_CoA_acyltransferase"/>
</dbReference>
<dbReference type="PANTHER" id="PTHR30420">
    <property type="entry name" value="N-SUCCINYLARGININE DIHYDROLASE"/>
    <property type="match status" value="1"/>
</dbReference>
<keyword evidence="1" id="KW-0056">Arginine metabolism</keyword>
<name>A0ABP8QNB2_9GAMM</name>
<dbReference type="NCBIfam" id="NF007770">
    <property type="entry name" value="PRK10456.1"/>
    <property type="match status" value="1"/>
</dbReference>
<keyword evidence="2" id="KW-0808">Transferase</keyword>
<protein>
    <recommendedName>
        <fullName evidence="4">Arginine N-succinyltransferase</fullName>
        <ecNumber evidence="4">2.3.1.109</ecNumber>
    </recommendedName>
</protein>
<accession>A0ABP8QNB2</accession>
<gene>
    <name evidence="5" type="primary">astA</name>
    <name evidence="5" type="ORF">GCM10023095_31010</name>
</gene>
<evidence type="ECO:0000313" key="5">
    <source>
        <dbReference type="EMBL" id="GAA4503936.1"/>
    </source>
</evidence>
<dbReference type="EMBL" id="BAABFC010000028">
    <property type="protein sequence ID" value="GAA4503936.1"/>
    <property type="molecule type" value="Genomic_DNA"/>
</dbReference>
<dbReference type="Proteomes" id="UP001501321">
    <property type="component" value="Unassembled WGS sequence"/>
</dbReference>